<dbReference type="InterPro" id="IPR000755">
    <property type="entry name" value="A_A_dipeptidase"/>
</dbReference>
<evidence type="ECO:0000256" key="8">
    <source>
        <dbReference type="ARBA" id="ARBA00023316"/>
    </source>
</evidence>
<comment type="cofactor">
    <cofactor evidence="9">
        <name>Zn(2+)</name>
        <dbReference type="ChEBI" id="CHEBI:29105"/>
    </cofactor>
    <text evidence="9">Binds 1 zinc ion per subunit.</text>
</comment>
<keyword evidence="2 9" id="KW-0645">Protease</keyword>
<evidence type="ECO:0000256" key="6">
    <source>
        <dbReference type="ARBA" id="ARBA00022997"/>
    </source>
</evidence>
<dbReference type="Proteomes" id="UP001171916">
    <property type="component" value="Unassembled WGS sequence"/>
</dbReference>
<evidence type="ECO:0000256" key="5">
    <source>
        <dbReference type="ARBA" id="ARBA00022833"/>
    </source>
</evidence>
<keyword evidence="7 9" id="KW-0482">Metalloprotease</keyword>
<keyword evidence="4 9" id="KW-0378">Hydrolase</keyword>
<dbReference type="SUPFAM" id="SSF55166">
    <property type="entry name" value="Hedgehog/DD-peptidase"/>
    <property type="match status" value="1"/>
</dbReference>
<name>A0ABT7YFA8_9BACT</name>
<keyword evidence="6 9" id="KW-0224">Dipeptidase</keyword>
<dbReference type="CDD" id="cd14840">
    <property type="entry name" value="D-Ala-D-Ala_dipeptidase_Aad"/>
    <property type="match status" value="1"/>
</dbReference>
<dbReference type="PANTHER" id="PTHR43126">
    <property type="entry name" value="D-ALANYL-D-ALANINE DIPEPTIDASE"/>
    <property type="match status" value="1"/>
</dbReference>
<evidence type="ECO:0000256" key="3">
    <source>
        <dbReference type="ARBA" id="ARBA00022723"/>
    </source>
</evidence>
<dbReference type="Pfam" id="PF01427">
    <property type="entry name" value="Peptidase_M15"/>
    <property type="match status" value="1"/>
</dbReference>
<sequence length="247" mass="28206">MRPYHYLIFLGLLSCRSPKSDQESFSQKVRQEAEPMVTSEEASVGTLEQTLIDQGLVNIQDVIPDIMVDLKYSTTDNFFGEDVYRDLTNAYLQKEVAQQLLEAQQYLKSINEDFTFMVYDGVRPASVQQILWDNLDKPDSLKPLYVADPKVGSLHNFGVAVDLTIFDMSADSVLDMGTGYDFFGYAAYPDREEQMLKEGVLTQKQINNREILREAMTKAGFTGITSEWWHFNAYSRKVAGEKFEIVK</sequence>
<evidence type="ECO:0000256" key="1">
    <source>
        <dbReference type="ARBA" id="ARBA00001362"/>
    </source>
</evidence>
<evidence type="ECO:0000256" key="2">
    <source>
        <dbReference type="ARBA" id="ARBA00022670"/>
    </source>
</evidence>
<keyword evidence="8" id="KW-0961">Cell wall biogenesis/degradation</keyword>
<dbReference type="EMBL" id="JAUEPH010000005">
    <property type="protein sequence ID" value="MDN3205005.1"/>
    <property type="molecule type" value="Genomic_DNA"/>
</dbReference>
<dbReference type="HAMAP" id="MF_01924">
    <property type="entry name" value="A_A_dipeptidase"/>
    <property type="match status" value="1"/>
</dbReference>
<dbReference type="RefSeq" id="WP_290000851.1">
    <property type="nucleotide sequence ID" value="NZ_JAUEPH010000005.1"/>
</dbReference>
<protein>
    <recommendedName>
        <fullName evidence="9">D-alanyl-D-alanine dipeptidase</fullName>
        <shortName evidence="9">D-Ala-D-Ala dipeptidase</shortName>
        <ecNumber evidence="9">3.4.13.22</ecNumber>
    </recommendedName>
</protein>
<feature type="binding site" evidence="9">
    <location>
        <position position="155"/>
    </location>
    <ligand>
        <name>Zn(2+)</name>
        <dbReference type="ChEBI" id="CHEBI:29105"/>
        <note>catalytic</note>
    </ligand>
</feature>
<comment type="catalytic activity">
    <reaction evidence="1 9">
        <text>D-alanyl-D-alanine + H2O = 2 D-alanine</text>
        <dbReference type="Rhea" id="RHEA:20661"/>
        <dbReference type="ChEBI" id="CHEBI:15377"/>
        <dbReference type="ChEBI" id="CHEBI:57416"/>
        <dbReference type="ChEBI" id="CHEBI:57822"/>
        <dbReference type="EC" id="3.4.13.22"/>
    </reaction>
</comment>
<comment type="similarity">
    <text evidence="9">Belongs to the peptidase M15D family.</text>
</comment>
<gene>
    <name evidence="10" type="ORF">QVH07_12650</name>
</gene>
<dbReference type="Gene3D" id="3.30.1380.10">
    <property type="match status" value="1"/>
</dbReference>
<dbReference type="PROSITE" id="PS51257">
    <property type="entry name" value="PROKAR_LIPOPROTEIN"/>
    <property type="match status" value="1"/>
</dbReference>
<evidence type="ECO:0000256" key="4">
    <source>
        <dbReference type="ARBA" id="ARBA00022801"/>
    </source>
</evidence>
<organism evidence="10 11">
    <name type="scientific">Algoriphagus sediminis</name>
    <dbReference type="NCBI Taxonomy" id="3057113"/>
    <lineage>
        <taxon>Bacteria</taxon>
        <taxon>Pseudomonadati</taxon>
        <taxon>Bacteroidota</taxon>
        <taxon>Cytophagia</taxon>
        <taxon>Cytophagales</taxon>
        <taxon>Cyclobacteriaceae</taxon>
        <taxon>Algoriphagus</taxon>
    </lineage>
</organism>
<comment type="caution">
    <text evidence="10">The sequence shown here is derived from an EMBL/GenBank/DDBJ whole genome shotgun (WGS) entry which is preliminary data.</text>
</comment>
<feature type="active site" description="Proton donor/acceptor" evidence="9">
    <location>
        <position position="227"/>
    </location>
</feature>
<feature type="binding site" evidence="9">
    <location>
        <position position="162"/>
    </location>
    <ligand>
        <name>Zn(2+)</name>
        <dbReference type="ChEBI" id="CHEBI:29105"/>
        <note>catalytic</note>
    </ligand>
</feature>
<evidence type="ECO:0000313" key="11">
    <source>
        <dbReference type="Proteomes" id="UP001171916"/>
    </source>
</evidence>
<feature type="site" description="Transition state stabilizer" evidence="9">
    <location>
        <position position="123"/>
    </location>
</feature>
<dbReference type="InterPro" id="IPR009045">
    <property type="entry name" value="Zn_M74/Hedgehog-like"/>
</dbReference>
<feature type="binding site" evidence="9">
    <location>
        <position position="230"/>
    </location>
    <ligand>
        <name>Zn(2+)</name>
        <dbReference type="ChEBI" id="CHEBI:29105"/>
        <note>catalytic</note>
    </ligand>
</feature>
<dbReference type="EC" id="3.4.13.22" evidence="9"/>
<accession>A0ABT7YFA8</accession>
<keyword evidence="5 9" id="KW-0862">Zinc</keyword>
<comment type="function">
    <text evidence="9">Catalyzes hydrolysis of the D-alanyl-D-alanine dipeptide.</text>
</comment>
<keyword evidence="11" id="KW-1185">Reference proteome</keyword>
<evidence type="ECO:0000313" key="10">
    <source>
        <dbReference type="EMBL" id="MDN3205005.1"/>
    </source>
</evidence>
<keyword evidence="3 9" id="KW-0479">Metal-binding</keyword>
<reference evidence="10" key="1">
    <citation type="submission" date="2023-06" db="EMBL/GenBank/DDBJ databases">
        <title>Robiginitalea aurantiacus sp. nov. and Algoriphagus sediminis sp. nov., isolated from coastal sediment.</title>
        <authorList>
            <person name="Zhou Z.Y."/>
            <person name="An J."/>
            <person name="Jia Y.W."/>
            <person name="Du Z.J."/>
        </authorList>
    </citation>
    <scope>NUCLEOTIDE SEQUENCE</scope>
    <source>
        <strain evidence="10">C2-7</strain>
    </source>
</reference>
<proteinExistence type="inferred from homology"/>
<evidence type="ECO:0000256" key="9">
    <source>
        <dbReference type="HAMAP-Rule" id="MF_01924"/>
    </source>
</evidence>
<evidence type="ECO:0000256" key="7">
    <source>
        <dbReference type="ARBA" id="ARBA00023049"/>
    </source>
</evidence>